<comment type="similarity">
    <text evidence="2">Belongs to the CPA3 antiporters (TC 2.A.63) subunit E family.</text>
</comment>
<keyword evidence="5 7" id="KW-1133">Transmembrane helix</keyword>
<evidence type="ECO:0000256" key="4">
    <source>
        <dbReference type="ARBA" id="ARBA00022692"/>
    </source>
</evidence>
<evidence type="ECO:0000256" key="5">
    <source>
        <dbReference type="ARBA" id="ARBA00022989"/>
    </source>
</evidence>
<keyword evidence="3" id="KW-1003">Cell membrane</keyword>
<dbReference type="PANTHER" id="PTHR34584">
    <property type="entry name" value="NA(+)/H(+) ANTIPORTER SUBUNIT E1"/>
    <property type="match status" value="1"/>
</dbReference>
<accession>A0AAP6JEG1</accession>
<evidence type="ECO:0000256" key="2">
    <source>
        <dbReference type="ARBA" id="ARBA00006228"/>
    </source>
</evidence>
<keyword evidence="4 7" id="KW-0812">Transmembrane</keyword>
<dbReference type="RefSeq" id="WP_346049944.1">
    <property type="nucleotide sequence ID" value="NZ_JAYGII010000002.1"/>
</dbReference>
<evidence type="ECO:0000256" key="3">
    <source>
        <dbReference type="ARBA" id="ARBA00022475"/>
    </source>
</evidence>
<evidence type="ECO:0000256" key="6">
    <source>
        <dbReference type="ARBA" id="ARBA00023136"/>
    </source>
</evidence>
<evidence type="ECO:0000313" key="8">
    <source>
        <dbReference type="EMBL" id="MEA5444589.1"/>
    </source>
</evidence>
<dbReference type="GO" id="GO:0005886">
    <property type="term" value="C:plasma membrane"/>
    <property type="evidence" value="ECO:0007669"/>
    <property type="project" value="UniProtKB-SubCell"/>
</dbReference>
<dbReference type="AlphaFoldDB" id="A0AAP6JEG1"/>
<gene>
    <name evidence="8" type="ORF">VCB98_02010</name>
</gene>
<sequence>MLKYTVSLAVIMAIIWLLFSGMWTHPIIVPLGAASVLLTVYLATRMKIIDREGHPLHLLVPSLKYWPWLLMEISKSNLIVARHVLAGKNSINPRMARVKASQKTALGRTIFANSITLTPGTVTVHVRDNEIWFYALTEEIEQGLKDGEMDRRATEFEGES</sequence>
<keyword evidence="9" id="KW-1185">Reference proteome</keyword>
<name>A0AAP6JEG1_9GAMM</name>
<reference evidence="8 9" key="1">
    <citation type="submission" date="2023-12" db="EMBL/GenBank/DDBJ databases">
        <title>Whole-genome sequencing of halo(alkali)philic microorganisms from hypersaline lakes.</title>
        <authorList>
            <person name="Sorokin D.Y."/>
            <person name="Merkel A.Y."/>
            <person name="Messina E."/>
            <person name="Yakimov M."/>
        </authorList>
    </citation>
    <scope>NUCLEOTIDE SEQUENCE [LARGE SCALE GENOMIC DNA]</scope>
    <source>
        <strain evidence="8 9">AB-CW1</strain>
    </source>
</reference>
<comment type="caution">
    <text evidence="8">The sequence shown here is derived from an EMBL/GenBank/DDBJ whole genome shotgun (WGS) entry which is preliminary data.</text>
</comment>
<evidence type="ECO:0000256" key="1">
    <source>
        <dbReference type="ARBA" id="ARBA00004651"/>
    </source>
</evidence>
<dbReference type="Pfam" id="PF01899">
    <property type="entry name" value="MNHE"/>
    <property type="match status" value="1"/>
</dbReference>
<protein>
    <submittedName>
        <fullName evidence="8">Na+/H+ antiporter subunit E</fullName>
    </submittedName>
</protein>
<keyword evidence="6 7" id="KW-0472">Membrane</keyword>
<feature type="transmembrane region" description="Helical" evidence="7">
    <location>
        <begin position="5"/>
        <end position="21"/>
    </location>
</feature>
<proteinExistence type="inferred from homology"/>
<dbReference type="PANTHER" id="PTHR34584:SF1">
    <property type="entry name" value="NA(+)_H(+) ANTIPORTER SUBUNIT E1"/>
    <property type="match status" value="1"/>
</dbReference>
<evidence type="ECO:0000256" key="7">
    <source>
        <dbReference type="SAM" id="Phobius"/>
    </source>
</evidence>
<dbReference type="EMBL" id="JAYGII010000002">
    <property type="protein sequence ID" value="MEA5444589.1"/>
    <property type="molecule type" value="Genomic_DNA"/>
</dbReference>
<organism evidence="8 9">
    <name type="scientific">Natronospira elongata</name>
    <dbReference type="NCBI Taxonomy" id="3110268"/>
    <lineage>
        <taxon>Bacteria</taxon>
        <taxon>Pseudomonadati</taxon>
        <taxon>Pseudomonadota</taxon>
        <taxon>Gammaproteobacteria</taxon>
        <taxon>Natronospirales</taxon>
        <taxon>Natronospiraceae</taxon>
        <taxon>Natronospira</taxon>
    </lineage>
</organism>
<dbReference type="InterPro" id="IPR002758">
    <property type="entry name" value="Cation_antiport_E"/>
</dbReference>
<dbReference type="Proteomes" id="UP001302316">
    <property type="component" value="Unassembled WGS sequence"/>
</dbReference>
<comment type="subcellular location">
    <subcellularLocation>
        <location evidence="1">Cell membrane</location>
        <topology evidence="1">Multi-pass membrane protein</topology>
    </subcellularLocation>
</comment>
<evidence type="ECO:0000313" key="9">
    <source>
        <dbReference type="Proteomes" id="UP001302316"/>
    </source>
</evidence>
<dbReference type="GO" id="GO:0008324">
    <property type="term" value="F:monoatomic cation transmembrane transporter activity"/>
    <property type="evidence" value="ECO:0007669"/>
    <property type="project" value="InterPro"/>
</dbReference>